<proteinExistence type="predicted"/>
<dbReference type="SUPFAM" id="SSF48726">
    <property type="entry name" value="Immunoglobulin"/>
    <property type="match status" value="1"/>
</dbReference>
<dbReference type="Gene3D" id="2.60.40.2710">
    <property type="match status" value="1"/>
</dbReference>
<dbReference type="PANTHER" id="PTHR21063">
    <property type="entry name" value="LFA-3"/>
    <property type="match status" value="1"/>
</dbReference>
<name>A0ABD0NIB1_CIRMR</name>
<dbReference type="EMBL" id="JAMKFB020000022">
    <property type="protein sequence ID" value="KAL0161424.1"/>
    <property type="molecule type" value="Genomic_DNA"/>
</dbReference>
<organism evidence="1 2">
    <name type="scientific">Cirrhinus mrigala</name>
    <name type="common">Mrigala</name>
    <dbReference type="NCBI Taxonomy" id="683832"/>
    <lineage>
        <taxon>Eukaryota</taxon>
        <taxon>Metazoa</taxon>
        <taxon>Chordata</taxon>
        <taxon>Craniata</taxon>
        <taxon>Vertebrata</taxon>
        <taxon>Euteleostomi</taxon>
        <taxon>Actinopterygii</taxon>
        <taxon>Neopterygii</taxon>
        <taxon>Teleostei</taxon>
        <taxon>Ostariophysi</taxon>
        <taxon>Cypriniformes</taxon>
        <taxon>Cyprinidae</taxon>
        <taxon>Labeoninae</taxon>
        <taxon>Labeonini</taxon>
        <taxon>Cirrhinus</taxon>
    </lineage>
</organism>
<protein>
    <recommendedName>
        <fullName evidence="3">Immunoglobulin subtype domain-containing protein</fullName>
    </recommendedName>
</protein>
<evidence type="ECO:0000313" key="2">
    <source>
        <dbReference type="Proteomes" id="UP001529510"/>
    </source>
</evidence>
<dbReference type="Proteomes" id="UP001529510">
    <property type="component" value="Unassembled WGS sequence"/>
</dbReference>
<accession>A0ABD0NIB1</accession>
<evidence type="ECO:0008006" key="3">
    <source>
        <dbReference type="Google" id="ProtNLM"/>
    </source>
</evidence>
<gene>
    <name evidence="1" type="ORF">M9458_045149</name>
</gene>
<dbReference type="InterPro" id="IPR036179">
    <property type="entry name" value="Ig-like_dom_sf"/>
</dbReference>
<keyword evidence="2" id="KW-1185">Reference proteome</keyword>
<dbReference type="PANTHER" id="PTHR21063:SF4">
    <property type="entry name" value="CD48 ANTIGEN-RELATED"/>
    <property type="match status" value="1"/>
</dbReference>
<dbReference type="AlphaFoldDB" id="A0ABD0NIB1"/>
<evidence type="ECO:0000313" key="1">
    <source>
        <dbReference type="EMBL" id="KAL0161424.1"/>
    </source>
</evidence>
<sequence length="72" mass="8462">MFGNIRLAVIDKAFQRHHIYPVEIFRDRLELNNQTGSLNITNTRTTHSGLYELRISSSNRRTINRRFTVTVT</sequence>
<feature type="non-terminal residue" evidence="1">
    <location>
        <position position="72"/>
    </location>
</feature>
<comment type="caution">
    <text evidence="1">The sequence shown here is derived from an EMBL/GenBank/DDBJ whole genome shotgun (WGS) entry which is preliminary data.</text>
</comment>
<reference evidence="1 2" key="1">
    <citation type="submission" date="2024-05" db="EMBL/GenBank/DDBJ databases">
        <title>Genome sequencing and assembly of Indian major carp, Cirrhinus mrigala (Hamilton, 1822).</title>
        <authorList>
            <person name="Mohindra V."/>
            <person name="Chowdhury L.M."/>
            <person name="Lal K."/>
            <person name="Jena J.K."/>
        </authorList>
    </citation>
    <scope>NUCLEOTIDE SEQUENCE [LARGE SCALE GENOMIC DNA]</scope>
    <source>
        <strain evidence="1">CM1030</strain>
        <tissue evidence="1">Blood</tissue>
    </source>
</reference>